<dbReference type="Proteomes" id="UP000067626">
    <property type="component" value="Chromosome"/>
</dbReference>
<evidence type="ECO:0000256" key="1">
    <source>
        <dbReference type="ARBA" id="ARBA00022553"/>
    </source>
</evidence>
<dbReference type="GO" id="GO:0000160">
    <property type="term" value="P:phosphorelay signal transduction system"/>
    <property type="evidence" value="ECO:0007669"/>
    <property type="project" value="InterPro"/>
</dbReference>
<dbReference type="SMART" id="SM00448">
    <property type="entry name" value="REC"/>
    <property type="match status" value="1"/>
</dbReference>
<dbReference type="PROSITE" id="PS50110">
    <property type="entry name" value="RESPONSE_REGULATORY"/>
    <property type="match status" value="1"/>
</dbReference>
<dbReference type="KEGG" id="ccro:CMC5_004410"/>
<dbReference type="Pfam" id="PF00072">
    <property type="entry name" value="Response_reg"/>
    <property type="match status" value="1"/>
</dbReference>
<reference evidence="5 6" key="1">
    <citation type="submission" date="2015-07" db="EMBL/GenBank/DDBJ databases">
        <title>Genome analysis of myxobacterium Chondromyces crocatus Cm c5 reveals a high potential for natural compound synthesis and the genetic basis for the loss of fruiting body formation.</title>
        <authorList>
            <person name="Zaburannyi N."/>
            <person name="Bunk B."/>
            <person name="Maier J."/>
            <person name="Overmann J."/>
            <person name="Mueller R."/>
        </authorList>
    </citation>
    <scope>NUCLEOTIDE SEQUENCE [LARGE SCALE GENOMIC DNA]</scope>
    <source>
        <strain evidence="5 6">Cm c5</strain>
    </source>
</reference>
<evidence type="ECO:0000256" key="3">
    <source>
        <dbReference type="SAM" id="MobiDB-lite"/>
    </source>
</evidence>
<dbReference type="PANTHER" id="PTHR44591">
    <property type="entry name" value="STRESS RESPONSE REGULATOR PROTEIN 1"/>
    <property type="match status" value="1"/>
</dbReference>
<proteinExistence type="predicted"/>
<keyword evidence="1 2" id="KW-0597">Phosphoprotein</keyword>
<feature type="modified residue" description="4-aspartylphosphate" evidence="2">
    <location>
        <position position="99"/>
    </location>
</feature>
<dbReference type="CDD" id="cd17546">
    <property type="entry name" value="REC_hyHK_CKI1_RcsC-like"/>
    <property type="match status" value="1"/>
</dbReference>
<gene>
    <name evidence="5" type="ORF">CMC5_004410</name>
</gene>
<keyword evidence="6" id="KW-1185">Reference proteome</keyword>
<sequence length="169" mass="18454">MRDGRNMPQKNSPLSGDLEPESGLKSGPVSSTGSRSGVDSGREPTSTRSKKKILVVDDSFTSLSTQQGTLADYDVVLARNGREGIRQAITERPDLILMDVNMPGMDGFQACRWLRAFEATKTVPIIIMTTRSDPQSVKVAYANGCNGYLVKPFKEEELLTSVRKLLGES</sequence>
<feature type="region of interest" description="Disordered" evidence="3">
    <location>
        <begin position="1"/>
        <end position="50"/>
    </location>
</feature>
<evidence type="ECO:0000259" key="4">
    <source>
        <dbReference type="PROSITE" id="PS50110"/>
    </source>
</evidence>
<protein>
    <recommendedName>
        <fullName evidence="4">Response regulatory domain-containing protein</fullName>
    </recommendedName>
</protein>
<evidence type="ECO:0000313" key="5">
    <source>
        <dbReference type="EMBL" id="AKT36327.1"/>
    </source>
</evidence>
<dbReference type="SUPFAM" id="SSF52172">
    <property type="entry name" value="CheY-like"/>
    <property type="match status" value="1"/>
</dbReference>
<dbReference type="PANTHER" id="PTHR44591:SF23">
    <property type="entry name" value="CHEY SUBFAMILY"/>
    <property type="match status" value="1"/>
</dbReference>
<evidence type="ECO:0000256" key="2">
    <source>
        <dbReference type="PROSITE-ProRule" id="PRU00169"/>
    </source>
</evidence>
<feature type="compositionally biased region" description="Polar residues" evidence="3">
    <location>
        <begin position="28"/>
        <end position="47"/>
    </location>
</feature>
<dbReference type="EMBL" id="CP012159">
    <property type="protein sequence ID" value="AKT36327.1"/>
    <property type="molecule type" value="Genomic_DNA"/>
</dbReference>
<evidence type="ECO:0000313" key="6">
    <source>
        <dbReference type="Proteomes" id="UP000067626"/>
    </source>
</evidence>
<accession>A0A0K1E6L5</accession>
<name>A0A0K1E6L5_CHOCO</name>
<dbReference type="AlphaFoldDB" id="A0A0K1E6L5"/>
<feature type="domain" description="Response regulatory" evidence="4">
    <location>
        <begin position="52"/>
        <end position="166"/>
    </location>
</feature>
<organism evidence="5 6">
    <name type="scientific">Chondromyces crocatus</name>
    <dbReference type="NCBI Taxonomy" id="52"/>
    <lineage>
        <taxon>Bacteria</taxon>
        <taxon>Pseudomonadati</taxon>
        <taxon>Myxococcota</taxon>
        <taxon>Polyangia</taxon>
        <taxon>Polyangiales</taxon>
        <taxon>Polyangiaceae</taxon>
        <taxon>Chondromyces</taxon>
    </lineage>
</organism>
<dbReference type="InterPro" id="IPR011006">
    <property type="entry name" value="CheY-like_superfamily"/>
</dbReference>
<dbReference type="InterPro" id="IPR001789">
    <property type="entry name" value="Sig_transdc_resp-reg_receiver"/>
</dbReference>
<dbReference type="Gene3D" id="3.40.50.2300">
    <property type="match status" value="1"/>
</dbReference>
<dbReference type="InterPro" id="IPR050595">
    <property type="entry name" value="Bact_response_regulator"/>
</dbReference>
<dbReference type="STRING" id="52.CMC5_004410"/>